<keyword evidence="4" id="KW-0862">Zinc</keyword>
<keyword evidence="2" id="KW-0677">Repeat</keyword>
<dbReference type="Gene3D" id="3.30.160.60">
    <property type="entry name" value="Classic Zinc Finger"/>
    <property type="match status" value="2"/>
</dbReference>
<accession>A0A6G0VX95</accession>
<comment type="caution">
    <text evidence="7">The sequence shown here is derived from an EMBL/GenBank/DDBJ whole genome shotgun (WGS) entry which is preliminary data.</text>
</comment>
<dbReference type="PROSITE" id="PS50157">
    <property type="entry name" value="ZINC_FINGER_C2H2_2"/>
    <property type="match status" value="1"/>
</dbReference>
<organism evidence="7 8">
    <name type="scientific">Aphis craccivora</name>
    <name type="common">Cowpea aphid</name>
    <dbReference type="NCBI Taxonomy" id="307492"/>
    <lineage>
        <taxon>Eukaryota</taxon>
        <taxon>Metazoa</taxon>
        <taxon>Ecdysozoa</taxon>
        <taxon>Arthropoda</taxon>
        <taxon>Hexapoda</taxon>
        <taxon>Insecta</taxon>
        <taxon>Pterygota</taxon>
        <taxon>Neoptera</taxon>
        <taxon>Paraneoptera</taxon>
        <taxon>Hemiptera</taxon>
        <taxon>Sternorrhyncha</taxon>
        <taxon>Aphidomorpha</taxon>
        <taxon>Aphidoidea</taxon>
        <taxon>Aphididae</taxon>
        <taxon>Aphidini</taxon>
        <taxon>Aphis</taxon>
        <taxon>Aphis</taxon>
    </lineage>
</organism>
<reference evidence="7 8" key="1">
    <citation type="submission" date="2019-08" db="EMBL/GenBank/DDBJ databases">
        <title>Whole genome of Aphis craccivora.</title>
        <authorList>
            <person name="Voronova N.V."/>
            <person name="Shulinski R.S."/>
            <person name="Bandarenka Y.V."/>
            <person name="Zhorov D.G."/>
            <person name="Warner D."/>
        </authorList>
    </citation>
    <scope>NUCLEOTIDE SEQUENCE [LARGE SCALE GENOMIC DNA]</scope>
    <source>
        <strain evidence="7">180601</strain>
        <tissue evidence="7">Whole Body</tissue>
    </source>
</reference>
<dbReference type="InterPro" id="IPR013087">
    <property type="entry name" value="Znf_C2H2_type"/>
</dbReference>
<dbReference type="Proteomes" id="UP000478052">
    <property type="component" value="Unassembled WGS sequence"/>
</dbReference>
<dbReference type="GO" id="GO:0008270">
    <property type="term" value="F:zinc ion binding"/>
    <property type="evidence" value="ECO:0007669"/>
    <property type="project" value="UniProtKB-KW"/>
</dbReference>
<dbReference type="SUPFAM" id="SSF57667">
    <property type="entry name" value="beta-beta-alpha zinc fingers"/>
    <property type="match status" value="1"/>
</dbReference>
<evidence type="ECO:0000259" key="6">
    <source>
        <dbReference type="PROSITE" id="PS50157"/>
    </source>
</evidence>
<keyword evidence="8" id="KW-1185">Reference proteome</keyword>
<name>A0A6G0VX95_APHCR</name>
<gene>
    <name evidence="7" type="ORF">FWK35_00027119</name>
</gene>
<evidence type="ECO:0000256" key="4">
    <source>
        <dbReference type="ARBA" id="ARBA00022833"/>
    </source>
</evidence>
<proteinExistence type="predicted"/>
<evidence type="ECO:0000256" key="1">
    <source>
        <dbReference type="ARBA" id="ARBA00022723"/>
    </source>
</evidence>
<evidence type="ECO:0000256" key="3">
    <source>
        <dbReference type="ARBA" id="ARBA00022771"/>
    </source>
</evidence>
<sequence>MLLSSLVGFCPYPGWGMTAPLSRHRDLPVERCRPCSRFEPETVCVAIGALDRSATPSPKAVSNSSSVKIHMRIHTGEETYICDICNKGFHHKSNFDIHMTKYTSLKHLINVISYDKLNL</sequence>
<evidence type="ECO:0000256" key="5">
    <source>
        <dbReference type="PROSITE-ProRule" id="PRU00042"/>
    </source>
</evidence>
<evidence type="ECO:0000313" key="8">
    <source>
        <dbReference type="Proteomes" id="UP000478052"/>
    </source>
</evidence>
<evidence type="ECO:0000313" key="7">
    <source>
        <dbReference type="EMBL" id="KAF0710463.1"/>
    </source>
</evidence>
<feature type="domain" description="C2H2-type" evidence="6">
    <location>
        <begin position="80"/>
        <end position="107"/>
    </location>
</feature>
<dbReference type="Pfam" id="PF00096">
    <property type="entry name" value="zf-C2H2"/>
    <property type="match status" value="1"/>
</dbReference>
<evidence type="ECO:0000256" key="2">
    <source>
        <dbReference type="ARBA" id="ARBA00022737"/>
    </source>
</evidence>
<keyword evidence="1" id="KW-0479">Metal-binding</keyword>
<dbReference type="EMBL" id="VUJU01011649">
    <property type="protein sequence ID" value="KAF0710463.1"/>
    <property type="molecule type" value="Genomic_DNA"/>
</dbReference>
<dbReference type="AlphaFoldDB" id="A0A6G0VX95"/>
<dbReference type="OrthoDB" id="6330646at2759"/>
<protein>
    <submittedName>
        <fullName evidence="7">Zinc finger protein 708-like isoform X2</fullName>
    </submittedName>
</protein>
<dbReference type="FunFam" id="3.30.160.60:FF:000624">
    <property type="entry name" value="zinc finger protein 697"/>
    <property type="match status" value="1"/>
</dbReference>
<dbReference type="InterPro" id="IPR036236">
    <property type="entry name" value="Znf_C2H2_sf"/>
</dbReference>
<keyword evidence="3 5" id="KW-0863">Zinc-finger</keyword>